<dbReference type="InterPro" id="IPR050570">
    <property type="entry name" value="Cell_wall_metabolism_enzyme"/>
</dbReference>
<evidence type="ECO:0000313" key="5">
    <source>
        <dbReference type="Proteomes" id="UP000824093"/>
    </source>
</evidence>
<dbReference type="Proteomes" id="UP000824093">
    <property type="component" value="Unassembled WGS sequence"/>
</dbReference>
<sequence>MERVLSTAERIKRAEEIYNRRKMENIQSGVRVSYRETNKEKKINLSLFKRMILQILICLVIYFIFYLIQNTNYIFSENVLNKTKEILSYDMNPVAIYEETVKYFNQIIPKENQEENKTNNGAEENMLGNEITNQIVNGISALNVIPNTVEGSIGGPEVIPNEESSKNLSQMEIDANEIKSKYQLQIPLVGTITSRFGLRNPTTKTVPTNHTGIDIAANVGTVIYAALDGTVTISSSEGDYGNHLRIEKDDVAIYYAHCSKLYVKQGDVIKQGDAIAEVGATGNVTGPHLHFEIRKQERYVNPDLVMQF</sequence>
<organism evidence="4 5">
    <name type="scientific">Candidatus Merdicola faecigallinarum</name>
    <dbReference type="NCBI Taxonomy" id="2840862"/>
    <lineage>
        <taxon>Bacteria</taxon>
        <taxon>Bacillati</taxon>
        <taxon>Bacillota</taxon>
        <taxon>Clostridia</taxon>
        <taxon>Candidatus Merdicola</taxon>
    </lineage>
</organism>
<feature type="domain" description="M23ase beta-sheet core" evidence="3">
    <location>
        <begin position="209"/>
        <end position="302"/>
    </location>
</feature>
<evidence type="ECO:0000256" key="2">
    <source>
        <dbReference type="SAM" id="Phobius"/>
    </source>
</evidence>
<dbReference type="AlphaFoldDB" id="A0A9D1M1C7"/>
<dbReference type="Pfam" id="PF01551">
    <property type="entry name" value="Peptidase_M23"/>
    <property type="match status" value="1"/>
</dbReference>
<evidence type="ECO:0000259" key="3">
    <source>
        <dbReference type="Pfam" id="PF01551"/>
    </source>
</evidence>
<dbReference type="PANTHER" id="PTHR21666">
    <property type="entry name" value="PEPTIDASE-RELATED"/>
    <property type="match status" value="1"/>
</dbReference>
<feature type="transmembrane region" description="Helical" evidence="2">
    <location>
        <begin position="51"/>
        <end position="68"/>
    </location>
</feature>
<proteinExistence type="predicted"/>
<reference evidence="4" key="2">
    <citation type="journal article" date="2021" name="PeerJ">
        <title>Extensive microbial diversity within the chicken gut microbiome revealed by metagenomics and culture.</title>
        <authorList>
            <person name="Gilroy R."/>
            <person name="Ravi A."/>
            <person name="Getino M."/>
            <person name="Pursley I."/>
            <person name="Horton D.L."/>
            <person name="Alikhan N.F."/>
            <person name="Baker D."/>
            <person name="Gharbi K."/>
            <person name="Hall N."/>
            <person name="Watson M."/>
            <person name="Adriaenssens E.M."/>
            <person name="Foster-Nyarko E."/>
            <person name="Jarju S."/>
            <person name="Secka A."/>
            <person name="Antonio M."/>
            <person name="Oren A."/>
            <person name="Chaudhuri R.R."/>
            <person name="La Ragione R."/>
            <person name="Hildebrand F."/>
            <person name="Pallen M.J."/>
        </authorList>
    </citation>
    <scope>NUCLEOTIDE SEQUENCE</scope>
    <source>
        <strain evidence="4">CHK195-15760</strain>
    </source>
</reference>
<evidence type="ECO:0000313" key="4">
    <source>
        <dbReference type="EMBL" id="HIU51716.1"/>
    </source>
</evidence>
<protein>
    <submittedName>
        <fullName evidence="4">M23 family metallopeptidase</fullName>
    </submittedName>
</protein>
<dbReference type="Gene3D" id="2.70.70.10">
    <property type="entry name" value="Glucose Permease (Domain IIA)"/>
    <property type="match status" value="1"/>
</dbReference>
<name>A0A9D1M1C7_9FIRM</name>
<dbReference type="CDD" id="cd12797">
    <property type="entry name" value="M23_peptidase"/>
    <property type="match status" value="1"/>
</dbReference>
<keyword evidence="2" id="KW-1133">Transmembrane helix</keyword>
<keyword evidence="1" id="KW-0732">Signal</keyword>
<dbReference type="SUPFAM" id="SSF51261">
    <property type="entry name" value="Duplicated hybrid motif"/>
    <property type="match status" value="1"/>
</dbReference>
<dbReference type="InterPro" id="IPR016047">
    <property type="entry name" value="M23ase_b-sheet_dom"/>
</dbReference>
<gene>
    <name evidence="4" type="ORF">IAB70_03730</name>
</gene>
<evidence type="ECO:0000256" key="1">
    <source>
        <dbReference type="ARBA" id="ARBA00022729"/>
    </source>
</evidence>
<dbReference type="GO" id="GO:0004222">
    <property type="term" value="F:metalloendopeptidase activity"/>
    <property type="evidence" value="ECO:0007669"/>
    <property type="project" value="TreeGrafter"/>
</dbReference>
<dbReference type="InterPro" id="IPR011055">
    <property type="entry name" value="Dup_hybrid_motif"/>
</dbReference>
<comment type="caution">
    <text evidence="4">The sequence shown here is derived from an EMBL/GenBank/DDBJ whole genome shotgun (WGS) entry which is preliminary data.</text>
</comment>
<dbReference type="EMBL" id="DVNH01000025">
    <property type="protein sequence ID" value="HIU51716.1"/>
    <property type="molecule type" value="Genomic_DNA"/>
</dbReference>
<reference evidence="4" key="1">
    <citation type="submission" date="2020-10" db="EMBL/GenBank/DDBJ databases">
        <authorList>
            <person name="Gilroy R."/>
        </authorList>
    </citation>
    <scope>NUCLEOTIDE SEQUENCE</scope>
    <source>
        <strain evidence="4">CHK195-15760</strain>
    </source>
</reference>
<keyword evidence="2" id="KW-0812">Transmembrane</keyword>
<keyword evidence="2" id="KW-0472">Membrane</keyword>
<dbReference type="PANTHER" id="PTHR21666:SF289">
    <property type="entry name" value="L-ALA--D-GLU ENDOPEPTIDASE"/>
    <property type="match status" value="1"/>
</dbReference>
<accession>A0A9D1M1C7</accession>